<dbReference type="Proteomes" id="UP000280346">
    <property type="component" value="Unassembled WGS sequence"/>
</dbReference>
<feature type="repeat" description="TPR" evidence="1">
    <location>
        <begin position="202"/>
        <end position="235"/>
    </location>
</feature>
<evidence type="ECO:0000256" key="2">
    <source>
        <dbReference type="SAM" id="MobiDB-lite"/>
    </source>
</evidence>
<dbReference type="SMART" id="SM00028">
    <property type="entry name" value="TPR"/>
    <property type="match status" value="7"/>
</dbReference>
<evidence type="ECO:0000313" key="4">
    <source>
        <dbReference type="Proteomes" id="UP000280346"/>
    </source>
</evidence>
<dbReference type="GO" id="GO:0097363">
    <property type="term" value="F:protein O-acetylglucosaminyltransferase activity"/>
    <property type="evidence" value="ECO:0007669"/>
    <property type="project" value="TreeGrafter"/>
</dbReference>
<feature type="region of interest" description="Disordered" evidence="2">
    <location>
        <begin position="1"/>
        <end position="28"/>
    </location>
</feature>
<accession>A0A433J3R9</accession>
<dbReference type="Gene3D" id="1.25.40.10">
    <property type="entry name" value="Tetratricopeptide repeat domain"/>
    <property type="match status" value="4"/>
</dbReference>
<dbReference type="GO" id="GO:0042802">
    <property type="term" value="F:identical protein binding"/>
    <property type="evidence" value="ECO:0007669"/>
    <property type="project" value="InterPro"/>
</dbReference>
<dbReference type="Pfam" id="PF13432">
    <property type="entry name" value="TPR_16"/>
    <property type="match status" value="2"/>
</dbReference>
<dbReference type="InterPro" id="IPR011717">
    <property type="entry name" value="TPR-4"/>
</dbReference>
<gene>
    <name evidence="3" type="ORF">EJ913_21945</name>
</gene>
<dbReference type="GO" id="GO:0006493">
    <property type="term" value="P:protein O-linked glycosylation"/>
    <property type="evidence" value="ECO:0007669"/>
    <property type="project" value="InterPro"/>
</dbReference>
<dbReference type="EMBL" id="RZIJ01000020">
    <property type="protein sequence ID" value="RUQ66502.1"/>
    <property type="molecule type" value="Genomic_DNA"/>
</dbReference>
<comment type="caution">
    <text evidence="3">The sequence shown here is derived from an EMBL/GenBank/DDBJ whole genome shotgun (WGS) entry which is preliminary data.</text>
</comment>
<evidence type="ECO:0000256" key="1">
    <source>
        <dbReference type="PROSITE-ProRule" id="PRU00339"/>
    </source>
</evidence>
<sequence length="298" mass="32011">MARSPRPGKPGHARSRAAASAPQGMPAQGIPVEQAIDLAYRHWEAGQFPEAETLCRQVLAVLPAQPDTHHLLGLMAHALGRLDLAIEHMRQACGQPMAPAAYFSNLGELCRRAGRLEEAERATRQAAARDWLAPGIWSNLGIILQEAGKLEDSARCLQRMLALAPDAPEGHNNLGNTLLLMERSGEAALRYGAALILNPLYADACSNLGKLTAALGQPEAGMALLRRALAINPRMADAYLNAAELEAGRGRWTDALNWLEALRDFAPDNPKLPGARAFIVDRLGRIAEAEAAAKGKPQ</sequence>
<dbReference type="InterPro" id="IPR037919">
    <property type="entry name" value="OGT"/>
</dbReference>
<dbReference type="Pfam" id="PF07721">
    <property type="entry name" value="TPR_4"/>
    <property type="match status" value="1"/>
</dbReference>
<dbReference type="PANTHER" id="PTHR44366">
    <property type="entry name" value="UDP-N-ACETYLGLUCOSAMINE--PEPTIDE N-ACETYLGLUCOSAMINYLTRANSFERASE 110 KDA SUBUNIT"/>
    <property type="match status" value="1"/>
</dbReference>
<dbReference type="InterPro" id="IPR011990">
    <property type="entry name" value="TPR-like_helical_dom_sf"/>
</dbReference>
<proteinExistence type="predicted"/>
<dbReference type="OrthoDB" id="9800698at2"/>
<keyword evidence="4" id="KW-1185">Reference proteome</keyword>
<dbReference type="Pfam" id="PF14559">
    <property type="entry name" value="TPR_19"/>
    <property type="match status" value="1"/>
</dbReference>
<organism evidence="3 4">
    <name type="scientific">Azospirillum doebereinerae</name>
    <dbReference type="NCBI Taxonomy" id="92933"/>
    <lineage>
        <taxon>Bacteria</taxon>
        <taxon>Pseudomonadati</taxon>
        <taxon>Pseudomonadota</taxon>
        <taxon>Alphaproteobacteria</taxon>
        <taxon>Rhodospirillales</taxon>
        <taxon>Azospirillaceae</taxon>
        <taxon>Azospirillum</taxon>
    </lineage>
</organism>
<dbReference type="PROSITE" id="PS50005">
    <property type="entry name" value="TPR"/>
    <property type="match status" value="2"/>
</dbReference>
<dbReference type="RefSeq" id="WP_127001889.1">
    <property type="nucleotide sequence ID" value="NZ_JBNPXW010000018.1"/>
</dbReference>
<reference evidence="3 4" key="1">
    <citation type="submission" date="2018-12" db="EMBL/GenBank/DDBJ databases">
        <authorList>
            <person name="Yang Y."/>
        </authorList>
    </citation>
    <scope>NUCLEOTIDE SEQUENCE [LARGE SCALE GENOMIC DNA]</scope>
    <source>
        <strain evidence="3 4">GSF71</strain>
    </source>
</reference>
<dbReference type="InterPro" id="IPR019734">
    <property type="entry name" value="TPR_rpt"/>
</dbReference>
<dbReference type="PANTHER" id="PTHR44366:SF1">
    <property type="entry name" value="UDP-N-ACETYLGLUCOSAMINE--PEPTIDE N-ACETYLGLUCOSAMINYLTRANSFERASE 110 KDA SUBUNIT"/>
    <property type="match status" value="1"/>
</dbReference>
<keyword evidence="1" id="KW-0802">TPR repeat</keyword>
<evidence type="ECO:0000313" key="3">
    <source>
        <dbReference type="EMBL" id="RUQ66502.1"/>
    </source>
</evidence>
<name>A0A433J3R9_9PROT</name>
<protein>
    <submittedName>
        <fullName evidence="3">Tetratricopeptide repeat protein</fullName>
    </submittedName>
</protein>
<dbReference type="SUPFAM" id="SSF48452">
    <property type="entry name" value="TPR-like"/>
    <property type="match status" value="1"/>
</dbReference>
<dbReference type="AlphaFoldDB" id="A0A433J3R9"/>
<feature type="repeat" description="TPR" evidence="1">
    <location>
        <begin position="134"/>
        <end position="167"/>
    </location>
</feature>